<gene>
    <name evidence="3" type="ORF">GCM10010517_29600</name>
</gene>
<protein>
    <submittedName>
        <fullName evidence="3">Pyridoxamine 5'-phosphate oxidase family protein</fullName>
    </submittedName>
</protein>
<sequence length="177" mass="19607">MGGWGRARVAVLSAYPARAHRCDHGRMTAWHEVEQVEPEFAQRVRALFDAHRHKTIATLRADGSPRISGIEAIFEDGELVFGSMPNARKGADLRRDPRFALHSATVDPIEGSEAQWPGEAKISGRAIAAGSITEGSDGDRFHADIAEVVHTHLNDEATMLVVEWWTPTHGLRRVERE</sequence>
<keyword evidence="4" id="KW-1185">Reference proteome</keyword>
<dbReference type="SUPFAM" id="SSF50475">
    <property type="entry name" value="FMN-binding split barrel"/>
    <property type="match status" value="1"/>
</dbReference>
<reference evidence="3 4" key="1">
    <citation type="journal article" date="2019" name="Int. J. Syst. Evol. Microbiol.">
        <title>The Global Catalogue of Microorganisms (GCM) 10K type strain sequencing project: providing services to taxonomists for standard genome sequencing and annotation.</title>
        <authorList>
            <consortium name="The Broad Institute Genomics Platform"/>
            <consortium name="The Broad Institute Genome Sequencing Center for Infectious Disease"/>
            <person name="Wu L."/>
            <person name="Ma J."/>
        </authorList>
    </citation>
    <scope>NUCLEOTIDE SEQUENCE [LARGE SCALE GENOMIC DNA]</scope>
    <source>
        <strain evidence="3 4">JCM 6242</strain>
    </source>
</reference>
<dbReference type="EMBL" id="BAAAVI010000018">
    <property type="protein sequence ID" value="GAA2869565.1"/>
    <property type="molecule type" value="Genomic_DNA"/>
</dbReference>
<dbReference type="PANTHER" id="PTHR35176:SF6">
    <property type="entry name" value="HEME OXYGENASE HI_0854-RELATED"/>
    <property type="match status" value="1"/>
</dbReference>
<evidence type="ECO:0000259" key="2">
    <source>
        <dbReference type="Pfam" id="PF01243"/>
    </source>
</evidence>
<feature type="domain" description="Pyridoxamine 5'-phosphate oxidase N-terminal" evidence="2">
    <location>
        <begin position="42"/>
        <end position="113"/>
    </location>
</feature>
<accession>A0ABN3VXA3</accession>
<evidence type="ECO:0000313" key="3">
    <source>
        <dbReference type="EMBL" id="GAA2869565.1"/>
    </source>
</evidence>
<organism evidence="3 4">
    <name type="scientific">Streptosporangium fragile</name>
    <dbReference type="NCBI Taxonomy" id="46186"/>
    <lineage>
        <taxon>Bacteria</taxon>
        <taxon>Bacillati</taxon>
        <taxon>Actinomycetota</taxon>
        <taxon>Actinomycetes</taxon>
        <taxon>Streptosporangiales</taxon>
        <taxon>Streptosporangiaceae</taxon>
        <taxon>Streptosporangium</taxon>
    </lineage>
</organism>
<dbReference type="Proteomes" id="UP001500831">
    <property type="component" value="Unassembled WGS sequence"/>
</dbReference>
<evidence type="ECO:0000256" key="1">
    <source>
        <dbReference type="ARBA" id="ARBA00023002"/>
    </source>
</evidence>
<comment type="caution">
    <text evidence="3">The sequence shown here is derived from an EMBL/GenBank/DDBJ whole genome shotgun (WGS) entry which is preliminary data.</text>
</comment>
<keyword evidence="1" id="KW-0560">Oxidoreductase</keyword>
<dbReference type="InterPro" id="IPR052019">
    <property type="entry name" value="F420H2_bilvrd_red/Heme_oxyg"/>
</dbReference>
<dbReference type="PANTHER" id="PTHR35176">
    <property type="entry name" value="HEME OXYGENASE HI_0854-RELATED"/>
    <property type="match status" value="1"/>
</dbReference>
<name>A0ABN3VXA3_9ACTN</name>
<dbReference type="Gene3D" id="2.30.110.10">
    <property type="entry name" value="Electron Transport, Fmn-binding Protein, Chain A"/>
    <property type="match status" value="1"/>
</dbReference>
<evidence type="ECO:0000313" key="4">
    <source>
        <dbReference type="Proteomes" id="UP001500831"/>
    </source>
</evidence>
<dbReference type="Pfam" id="PF01243">
    <property type="entry name" value="PNPOx_N"/>
    <property type="match status" value="1"/>
</dbReference>
<dbReference type="InterPro" id="IPR012349">
    <property type="entry name" value="Split_barrel_FMN-bd"/>
</dbReference>
<proteinExistence type="predicted"/>
<dbReference type="InterPro" id="IPR011576">
    <property type="entry name" value="Pyridox_Oxase_N"/>
</dbReference>